<proteinExistence type="predicted"/>
<gene>
    <name evidence="1" type="ORF">SAMN04488700_0100</name>
</gene>
<dbReference type="OrthoDB" id="2156448at2"/>
<evidence type="ECO:0000313" key="1">
    <source>
        <dbReference type="EMBL" id="SMH26380.1"/>
    </source>
</evidence>
<organism evidence="1 2">
    <name type="scientific">Carnobacterium iners</name>
    <dbReference type="NCBI Taxonomy" id="1073423"/>
    <lineage>
        <taxon>Bacteria</taxon>
        <taxon>Bacillati</taxon>
        <taxon>Bacillota</taxon>
        <taxon>Bacilli</taxon>
        <taxon>Lactobacillales</taxon>
        <taxon>Carnobacteriaceae</taxon>
        <taxon>Carnobacterium</taxon>
    </lineage>
</organism>
<sequence>MTERQRVAGTIMTHSPEGKYLFLVKEENEKVSFPVTQILDTQTGLACILEELKQQLAIDIHNLNLFELTNAVVNGKNIPLFVFEVANKEIQVSTILKENLAHLSFVQSATLKEALEEWEITGVPQF</sequence>
<protein>
    <submittedName>
        <fullName evidence="1">Uncharacterized protein</fullName>
    </submittedName>
</protein>
<dbReference type="RefSeq" id="WP_085558487.1">
    <property type="nucleotide sequence ID" value="NZ_FOAH01000011.1"/>
</dbReference>
<evidence type="ECO:0000313" key="2">
    <source>
        <dbReference type="Proteomes" id="UP000193435"/>
    </source>
</evidence>
<dbReference type="AlphaFoldDB" id="A0A1X7MNH8"/>
<dbReference type="EMBL" id="FXBJ01000002">
    <property type="protein sequence ID" value="SMH26380.1"/>
    <property type="molecule type" value="Genomic_DNA"/>
</dbReference>
<reference evidence="1 2" key="1">
    <citation type="submission" date="2017-04" db="EMBL/GenBank/DDBJ databases">
        <authorList>
            <person name="Afonso C.L."/>
            <person name="Miller P.J."/>
            <person name="Scott M.A."/>
            <person name="Spackman E."/>
            <person name="Goraichik I."/>
            <person name="Dimitrov K.M."/>
            <person name="Suarez D.L."/>
            <person name="Swayne D.E."/>
        </authorList>
    </citation>
    <scope>NUCLEOTIDE SEQUENCE [LARGE SCALE GENOMIC DNA]</scope>
    <source>
        <strain evidence="1 2">LMG26642</strain>
    </source>
</reference>
<name>A0A1X7MNH8_9LACT</name>
<keyword evidence="2" id="KW-1185">Reference proteome</keyword>
<dbReference type="STRING" id="1073423.SAMN04488700_0100"/>
<accession>A0A1X7MNH8</accession>
<dbReference type="Proteomes" id="UP000193435">
    <property type="component" value="Unassembled WGS sequence"/>
</dbReference>